<sequence>MAVELRLGPPDHSIQDMLIQRRGIFEGTAHDAEYYAVVERMRVYVMCYYVSSCISLAMRKPTHFKYIGNVADSCALLQRLSPTSTNGTLCCFVQLQALAEEVEQLFQYNSGQMPEAVGYMQVQAMMTTLRGKLDQLIEGLPPQAQTNKSELLYAILVLATATLGGVTVGDPGQFRELADIPAYLTNLRDKMMCMGTITDTGEDRRDYYWKMMQFFKHCLNWISHYSGNEAHSIGDCAAPGDANMSFQRILENVPSEEVTQDNSAFNDLDLEWIWTAPDF</sequence>
<accession>A0A2T4B1Q6</accession>
<dbReference type="EMBL" id="KZ680219">
    <property type="protein sequence ID" value="PTB63265.1"/>
    <property type="molecule type" value="Genomic_DNA"/>
</dbReference>
<dbReference type="GeneID" id="36603695"/>
<evidence type="ECO:0000313" key="2">
    <source>
        <dbReference type="Proteomes" id="UP000241546"/>
    </source>
</evidence>
<keyword evidence="2" id="KW-1185">Reference proteome</keyword>
<protein>
    <submittedName>
        <fullName evidence="1">Uncharacterized protein</fullName>
    </submittedName>
</protein>
<organism evidence="1 2">
    <name type="scientific">Trichoderma citrinoviride</name>
    <dbReference type="NCBI Taxonomy" id="58853"/>
    <lineage>
        <taxon>Eukaryota</taxon>
        <taxon>Fungi</taxon>
        <taxon>Dikarya</taxon>
        <taxon>Ascomycota</taxon>
        <taxon>Pezizomycotina</taxon>
        <taxon>Sordariomycetes</taxon>
        <taxon>Hypocreomycetidae</taxon>
        <taxon>Hypocreales</taxon>
        <taxon>Hypocreaceae</taxon>
        <taxon>Trichoderma</taxon>
    </lineage>
</organism>
<name>A0A2T4B1Q6_9HYPO</name>
<reference evidence="2" key="1">
    <citation type="submission" date="2016-07" db="EMBL/GenBank/DDBJ databases">
        <title>Multiple horizontal gene transfer events from other fungi enriched the ability of initially mycotrophic Trichoderma (Ascomycota) to feed on dead plant biomass.</title>
        <authorList>
            <consortium name="DOE Joint Genome Institute"/>
            <person name="Atanasova L."/>
            <person name="Chenthamara K."/>
            <person name="Zhang J."/>
            <person name="Grujic M."/>
            <person name="Henrissat B."/>
            <person name="Kuo A."/>
            <person name="Aerts A."/>
            <person name="Salamov A."/>
            <person name="Lipzen A."/>
            <person name="Labutti K."/>
            <person name="Barry K."/>
            <person name="Miao Y."/>
            <person name="Rahimi M.J."/>
            <person name="Shen Q."/>
            <person name="Grigoriev I.V."/>
            <person name="Kubicek C.P."/>
            <person name="Druzhinina I.S."/>
        </authorList>
    </citation>
    <scope>NUCLEOTIDE SEQUENCE [LARGE SCALE GENOMIC DNA]</scope>
    <source>
        <strain evidence="2">TUCIM 6016</strain>
    </source>
</reference>
<gene>
    <name evidence="1" type="ORF">BBK36DRAFT_1171509</name>
</gene>
<dbReference type="Proteomes" id="UP000241546">
    <property type="component" value="Unassembled WGS sequence"/>
</dbReference>
<dbReference type="OrthoDB" id="5217604at2759"/>
<proteinExistence type="predicted"/>
<dbReference type="AlphaFoldDB" id="A0A2T4B1Q6"/>
<evidence type="ECO:0000313" key="1">
    <source>
        <dbReference type="EMBL" id="PTB63265.1"/>
    </source>
</evidence>
<dbReference type="RefSeq" id="XP_024746585.1">
    <property type="nucleotide sequence ID" value="XM_024895577.1"/>
</dbReference>